<keyword evidence="3" id="KW-0378">Hydrolase</keyword>
<sequence length="719" mass="81734">MAGTHSEPSSESSPVTDDNLLKSLGTRPNADTFDTMDTDVYTGATASDQRIHPVDDATEQTHPLPQQPSQNGNVCGTKLLYEGPPKCECCINWVEQYPDDLRESAEEKEDTKEKAVVARMKKNHEEGKPLVLDSIVVQNEDLKAFLVDLFQGYRGITPKLKKLVLKAPFHPFFYRWDQFEDLRSRTYEKHSTTRPYATLLYELLRPEIQPLIDEVADLVVNQVITFKLLWALFEPSQRLYENHHSQDRMYVHQSSAYIEDQCGVFFVVTAKFVDWDGNKFGYRTTKVRMPQFAGTKPIRDLDIYPFHLHPSAAQITKTLLTEARSSENCAQYSTSHTRDQRWYWMRGRNAAILSIWQLSERVILDTSLYWKMSEDRPGSLKPLEKRSLAPKLDLEDQDHEDAMMLYENTVQRGMIDQESEDTWQIYPSAGGLGPINLAIPPLEEEELILCNNMLAAYALVLKKWVFLTDINGLQPINWNTRIFPNLVLPKTHKELVLSFIEAHISGDVQFDDIVEGKGLGLLMLLVGDPGLGKTLTAEAVAEKVQKPLYLLSAGELGRDAETVEWRLKMVLEMTAKWNAVLLLDECDVFLQDRSSARLDHNSIVAVSLRLVEYHKGILILTTNRAEAIDSAFQSRIHLTLRYPGLSAEAKATIWRQFVQGTKWAPGNTLTDEQYQELAALRVNGREIKNIVKTAFLLASRDKSPLGLEHLKKVVDATMG</sequence>
<dbReference type="PANTHER" id="PTHR46411:SF3">
    <property type="entry name" value="AAA+ ATPASE DOMAIN-CONTAINING PROTEIN"/>
    <property type="match status" value="1"/>
</dbReference>
<accession>A0ABR1S2V1</accession>
<dbReference type="InterPro" id="IPR003959">
    <property type="entry name" value="ATPase_AAA_core"/>
</dbReference>
<evidence type="ECO:0000256" key="1">
    <source>
        <dbReference type="SAM" id="MobiDB-lite"/>
    </source>
</evidence>
<organism evidence="3 4">
    <name type="scientific">Apiospora rasikravindrae</name>
    <dbReference type="NCBI Taxonomy" id="990691"/>
    <lineage>
        <taxon>Eukaryota</taxon>
        <taxon>Fungi</taxon>
        <taxon>Dikarya</taxon>
        <taxon>Ascomycota</taxon>
        <taxon>Pezizomycotina</taxon>
        <taxon>Sordariomycetes</taxon>
        <taxon>Xylariomycetidae</taxon>
        <taxon>Amphisphaeriales</taxon>
        <taxon>Apiosporaceae</taxon>
        <taxon>Apiospora</taxon>
    </lineage>
</organism>
<evidence type="ECO:0000259" key="2">
    <source>
        <dbReference type="SMART" id="SM00382"/>
    </source>
</evidence>
<dbReference type="Pfam" id="PF22942">
    <property type="entry name" value="DUF7025"/>
    <property type="match status" value="1"/>
</dbReference>
<dbReference type="InterPro" id="IPR054289">
    <property type="entry name" value="DUF7025"/>
</dbReference>
<dbReference type="SUPFAM" id="SSF52540">
    <property type="entry name" value="P-loop containing nucleoside triphosphate hydrolases"/>
    <property type="match status" value="1"/>
</dbReference>
<gene>
    <name evidence="3" type="ORF">PG993_012534</name>
</gene>
<dbReference type="Pfam" id="PF00004">
    <property type="entry name" value="AAA"/>
    <property type="match status" value="1"/>
</dbReference>
<dbReference type="InterPro" id="IPR003593">
    <property type="entry name" value="AAA+_ATPase"/>
</dbReference>
<evidence type="ECO:0000313" key="4">
    <source>
        <dbReference type="Proteomes" id="UP001444661"/>
    </source>
</evidence>
<dbReference type="EMBL" id="JAQQWK010000011">
    <property type="protein sequence ID" value="KAK8024468.1"/>
    <property type="molecule type" value="Genomic_DNA"/>
</dbReference>
<dbReference type="GO" id="GO:0016787">
    <property type="term" value="F:hydrolase activity"/>
    <property type="evidence" value="ECO:0007669"/>
    <property type="project" value="UniProtKB-KW"/>
</dbReference>
<keyword evidence="4" id="KW-1185">Reference proteome</keyword>
<dbReference type="PANTHER" id="PTHR46411">
    <property type="entry name" value="FAMILY ATPASE, PUTATIVE-RELATED"/>
    <property type="match status" value="1"/>
</dbReference>
<feature type="compositionally biased region" description="Polar residues" evidence="1">
    <location>
        <begin position="1"/>
        <end position="16"/>
    </location>
</feature>
<protein>
    <submittedName>
        <fullName evidence="3">P-loop containing nucleoside triphosphate hydrolase protein</fullName>
    </submittedName>
</protein>
<dbReference type="SMART" id="SM00382">
    <property type="entry name" value="AAA"/>
    <property type="match status" value="1"/>
</dbReference>
<evidence type="ECO:0000313" key="3">
    <source>
        <dbReference type="EMBL" id="KAK8024468.1"/>
    </source>
</evidence>
<proteinExistence type="predicted"/>
<dbReference type="InterPro" id="IPR027417">
    <property type="entry name" value="P-loop_NTPase"/>
</dbReference>
<reference evidence="3 4" key="1">
    <citation type="submission" date="2023-01" db="EMBL/GenBank/DDBJ databases">
        <title>Analysis of 21 Apiospora genomes using comparative genomics revels a genus with tremendous synthesis potential of carbohydrate active enzymes and secondary metabolites.</title>
        <authorList>
            <person name="Sorensen T."/>
        </authorList>
    </citation>
    <scope>NUCLEOTIDE SEQUENCE [LARGE SCALE GENOMIC DNA]</scope>
    <source>
        <strain evidence="3 4">CBS 33761</strain>
    </source>
</reference>
<feature type="region of interest" description="Disordered" evidence="1">
    <location>
        <begin position="1"/>
        <end position="38"/>
    </location>
</feature>
<dbReference type="Proteomes" id="UP001444661">
    <property type="component" value="Unassembled WGS sequence"/>
</dbReference>
<feature type="domain" description="AAA+ ATPase" evidence="2">
    <location>
        <begin position="519"/>
        <end position="643"/>
    </location>
</feature>
<comment type="caution">
    <text evidence="3">The sequence shown here is derived from an EMBL/GenBank/DDBJ whole genome shotgun (WGS) entry which is preliminary data.</text>
</comment>
<dbReference type="Gene3D" id="3.40.50.300">
    <property type="entry name" value="P-loop containing nucleotide triphosphate hydrolases"/>
    <property type="match status" value="1"/>
</dbReference>
<name>A0ABR1S2V1_9PEZI</name>